<dbReference type="EMBL" id="QGMJ01001067">
    <property type="protein sequence ID" value="TVY32348.1"/>
    <property type="molecule type" value="Genomic_DNA"/>
</dbReference>
<comment type="caution">
    <text evidence="5">The sequence shown here is derived from an EMBL/GenBank/DDBJ whole genome shotgun (WGS) entry which is preliminary data.</text>
</comment>
<dbReference type="Gene3D" id="1.20.1250.20">
    <property type="entry name" value="MFS general substrate transporter like domains"/>
    <property type="match status" value="2"/>
</dbReference>
<proteinExistence type="inferred from homology"/>
<feature type="region of interest" description="Disordered" evidence="3">
    <location>
        <begin position="20"/>
        <end position="44"/>
    </location>
</feature>
<evidence type="ECO:0000256" key="4">
    <source>
        <dbReference type="SAM" id="Phobius"/>
    </source>
</evidence>
<dbReference type="GO" id="GO:0022857">
    <property type="term" value="F:transmembrane transporter activity"/>
    <property type="evidence" value="ECO:0007669"/>
    <property type="project" value="InterPro"/>
</dbReference>
<feature type="transmembrane region" description="Helical" evidence="4">
    <location>
        <begin position="353"/>
        <end position="375"/>
    </location>
</feature>
<dbReference type="InterPro" id="IPR011701">
    <property type="entry name" value="MFS"/>
</dbReference>
<reference evidence="5 6" key="1">
    <citation type="submission" date="2018-05" db="EMBL/GenBank/DDBJ databases">
        <title>Genome sequencing and assembly of the regulated plant pathogen Lachnellula willkommii and related sister species for the development of diagnostic species identification markers.</title>
        <authorList>
            <person name="Giroux E."/>
            <person name="Bilodeau G."/>
        </authorList>
    </citation>
    <scope>NUCLEOTIDE SEQUENCE [LARGE SCALE GENOMIC DNA]</scope>
    <source>
        <strain evidence="5 6">CBS 197.66</strain>
    </source>
</reference>
<evidence type="ECO:0000313" key="5">
    <source>
        <dbReference type="EMBL" id="TVY32348.1"/>
    </source>
</evidence>
<dbReference type="PANTHER" id="PTHR11360:SF315">
    <property type="entry name" value="TRANSPORTER MCH2-RELATED"/>
    <property type="match status" value="1"/>
</dbReference>
<evidence type="ECO:0000256" key="3">
    <source>
        <dbReference type="SAM" id="MobiDB-lite"/>
    </source>
</evidence>
<feature type="transmembrane region" description="Helical" evidence="4">
    <location>
        <begin position="102"/>
        <end position="122"/>
    </location>
</feature>
<dbReference type="PANTHER" id="PTHR11360">
    <property type="entry name" value="MONOCARBOXYLATE TRANSPORTER"/>
    <property type="match status" value="1"/>
</dbReference>
<comment type="similarity">
    <text evidence="2">Belongs to the major facilitator superfamily. Monocarboxylate porter (TC 2.A.1.13) family.</text>
</comment>
<organism evidence="5 6">
    <name type="scientific">Lachnellula subtilissima</name>
    <dbReference type="NCBI Taxonomy" id="602034"/>
    <lineage>
        <taxon>Eukaryota</taxon>
        <taxon>Fungi</taxon>
        <taxon>Dikarya</taxon>
        <taxon>Ascomycota</taxon>
        <taxon>Pezizomycotina</taxon>
        <taxon>Leotiomycetes</taxon>
        <taxon>Helotiales</taxon>
        <taxon>Lachnaceae</taxon>
        <taxon>Lachnellula</taxon>
    </lineage>
</organism>
<comment type="subcellular location">
    <subcellularLocation>
        <location evidence="1">Membrane</location>
        <topology evidence="1">Multi-pass membrane protein</topology>
    </subcellularLocation>
</comment>
<dbReference type="InterPro" id="IPR036259">
    <property type="entry name" value="MFS_trans_sf"/>
</dbReference>
<dbReference type="InterPro" id="IPR050327">
    <property type="entry name" value="Proton-linked_MCT"/>
</dbReference>
<dbReference type="SUPFAM" id="SSF103473">
    <property type="entry name" value="MFS general substrate transporter"/>
    <property type="match status" value="1"/>
</dbReference>
<name>A0A8H8U3K4_9HELO</name>
<feature type="transmembrane region" description="Helical" evidence="4">
    <location>
        <begin position="264"/>
        <end position="285"/>
    </location>
</feature>
<dbReference type="GO" id="GO:0016020">
    <property type="term" value="C:membrane"/>
    <property type="evidence" value="ECO:0007669"/>
    <property type="project" value="UniProtKB-SubCell"/>
</dbReference>
<feature type="transmembrane region" description="Helical" evidence="4">
    <location>
        <begin position="159"/>
        <end position="179"/>
    </location>
</feature>
<dbReference type="CDD" id="cd17352">
    <property type="entry name" value="MFS_MCT_SLC16"/>
    <property type="match status" value="1"/>
</dbReference>
<dbReference type="Proteomes" id="UP000462212">
    <property type="component" value="Unassembled WGS sequence"/>
</dbReference>
<evidence type="ECO:0000256" key="2">
    <source>
        <dbReference type="ARBA" id="ARBA00006727"/>
    </source>
</evidence>
<keyword evidence="6" id="KW-1185">Reference proteome</keyword>
<accession>A0A8H8U3K4</accession>
<feature type="transmembrane region" description="Helical" evidence="4">
    <location>
        <begin position="222"/>
        <end position="243"/>
    </location>
</feature>
<keyword evidence="4" id="KW-1133">Transmembrane helix</keyword>
<sequence length="502" mass="54762">MAQGSSIELLHRSPDHIWREPDPDQVVPAQHPAQNKNLPHSESTGLANAVEEEDVPPNGGYGWVCVFCVFWINAHTWGINSAYGIFLAYYLSTAAFPSATPLQYAFIGGLSMSQSLLVSPLVTLTTRLYTLKTTLAIGLLLETAALLGASFATEIWHLFLSQGLCFGWGMGFLFVGSAGIVPQWFSSRRSLATGITSAGAGFGGLAYNLGTSALIQKVGLAWTLRVLALCQFVVNAACIVALRDRNKIVKPNQLAFDYRLFGKGHFLFLLGWGFFSELGYVVLLFSLPNYALSVGLSAHQGAIVGALLNLSLGVGRPIVGYFSDSIGRLNMATAMTGLCGVFCLLIWTFADSFGILCFFALLAGAVCGTFWSTIVPVGAEIVGLKDLPSALSIAFMMMMFPTTFAEPIGLMLRRSHGNIYLDAQIFTGFMFIAAALCAWFIRSWKITDNDRKEVAKRRREDVVGGMSGSYPRYPGYRDGDTPTTWTSFAYTIFRNLFVWMKV</sequence>
<feature type="transmembrane region" description="Helical" evidence="4">
    <location>
        <begin position="191"/>
        <end position="210"/>
    </location>
</feature>
<feature type="transmembrane region" description="Helical" evidence="4">
    <location>
        <begin position="291"/>
        <end position="314"/>
    </location>
</feature>
<protein>
    <submittedName>
        <fullName evidence="5">Putative transporter</fullName>
    </submittedName>
</protein>
<gene>
    <name evidence="5" type="primary">MCH2_0</name>
    <name evidence="5" type="ORF">LSUB1_G008124</name>
</gene>
<feature type="transmembrane region" description="Helical" evidence="4">
    <location>
        <begin position="134"/>
        <end position="153"/>
    </location>
</feature>
<feature type="transmembrane region" description="Helical" evidence="4">
    <location>
        <begin position="387"/>
        <end position="405"/>
    </location>
</feature>
<keyword evidence="4" id="KW-0812">Transmembrane</keyword>
<evidence type="ECO:0000256" key="1">
    <source>
        <dbReference type="ARBA" id="ARBA00004141"/>
    </source>
</evidence>
<feature type="compositionally biased region" description="Polar residues" evidence="3">
    <location>
        <begin position="32"/>
        <end position="44"/>
    </location>
</feature>
<evidence type="ECO:0000313" key="6">
    <source>
        <dbReference type="Proteomes" id="UP000462212"/>
    </source>
</evidence>
<feature type="transmembrane region" description="Helical" evidence="4">
    <location>
        <begin position="61"/>
        <end position="90"/>
    </location>
</feature>
<dbReference type="OrthoDB" id="2213137at2759"/>
<dbReference type="AlphaFoldDB" id="A0A8H8U3K4"/>
<feature type="transmembrane region" description="Helical" evidence="4">
    <location>
        <begin position="425"/>
        <end position="442"/>
    </location>
</feature>
<keyword evidence="4" id="KW-0472">Membrane</keyword>
<dbReference type="Pfam" id="PF07690">
    <property type="entry name" value="MFS_1"/>
    <property type="match status" value="2"/>
</dbReference>
<feature type="transmembrane region" description="Helical" evidence="4">
    <location>
        <begin position="326"/>
        <end position="347"/>
    </location>
</feature>